<dbReference type="GO" id="GO:0016787">
    <property type="term" value="F:hydrolase activity"/>
    <property type="evidence" value="ECO:0007669"/>
    <property type="project" value="UniProtKB-KW"/>
</dbReference>
<dbReference type="OrthoDB" id="1914518at2759"/>
<organism evidence="8 10">
    <name type="scientific">Cucumis melo var. makuwa</name>
    <name type="common">Oriental melon</name>
    <dbReference type="NCBI Taxonomy" id="1194695"/>
    <lineage>
        <taxon>Eukaryota</taxon>
        <taxon>Viridiplantae</taxon>
        <taxon>Streptophyta</taxon>
        <taxon>Embryophyta</taxon>
        <taxon>Tracheophyta</taxon>
        <taxon>Spermatophyta</taxon>
        <taxon>Magnoliopsida</taxon>
        <taxon>eudicotyledons</taxon>
        <taxon>Gunneridae</taxon>
        <taxon>Pentapetalae</taxon>
        <taxon>rosids</taxon>
        <taxon>fabids</taxon>
        <taxon>Cucurbitales</taxon>
        <taxon>Cucurbitaceae</taxon>
        <taxon>Benincaseae</taxon>
        <taxon>Cucumis</taxon>
    </lineage>
</organism>
<dbReference type="InterPro" id="IPR041373">
    <property type="entry name" value="RT_RNaseH"/>
</dbReference>
<sequence length="136" mass="15469">MVVRYHSGIWNNAQKNYSTVKKEVLSIVLSVQKFQEDLINRDFLTRTDSKASKYIFEKDVKNLVPKQIFARWQVILSCFDFKIESIKGNKNSLVDYLSKKHLLKTPLVMSLLTNLPDGTPAGPTMATNSTASTDKK</sequence>
<dbReference type="SUPFAM" id="SSF56672">
    <property type="entry name" value="DNA/RNA polymerases"/>
    <property type="match status" value="1"/>
</dbReference>
<keyword evidence="3" id="KW-0540">Nuclease</keyword>
<dbReference type="InterPro" id="IPR043502">
    <property type="entry name" value="DNA/RNA_pol_sf"/>
</dbReference>
<evidence type="ECO:0000313" key="9">
    <source>
        <dbReference type="EMBL" id="TYK15219.1"/>
    </source>
</evidence>
<evidence type="ECO:0000313" key="8">
    <source>
        <dbReference type="EMBL" id="KAA0066179.1"/>
    </source>
</evidence>
<dbReference type="PANTHER" id="PTHR37984">
    <property type="entry name" value="PROTEIN CBG26694"/>
    <property type="match status" value="1"/>
</dbReference>
<accession>A0A5A7VLJ7</accession>
<dbReference type="PANTHER" id="PTHR37984:SF5">
    <property type="entry name" value="PROTEIN NYNRIN-LIKE"/>
    <property type="match status" value="1"/>
</dbReference>
<evidence type="ECO:0000313" key="11">
    <source>
        <dbReference type="Proteomes" id="UP000321947"/>
    </source>
</evidence>
<dbReference type="Pfam" id="PF17917">
    <property type="entry name" value="RT_RNaseH"/>
    <property type="match status" value="1"/>
</dbReference>
<evidence type="ECO:0000256" key="3">
    <source>
        <dbReference type="ARBA" id="ARBA00022722"/>
    </source>
</evidence>
<feature type="domain" description="Reverse transcriptase RNase H-like" evidence="7">
    <location>
        <begin position="2"/>
        <end position="79"/>
    </location>
</feature>
<dbReference type="AlphaFoldDB" id="A0A5A7VLJ7"/>
<keyword evidence="1" id="KW-0808">Transferase</keyword>
<evidence type="ECO:0000256" key="2">
    <source>
        <dbReference type="ARBA" id="ARBA00022695"/>
    </source>
</evidence>
<keyword evidence="5" id="KW-0378">Hydrolase</keyword>
<dbReference type="Proteomes" id="UP000321393">
    <property type="component" value="Unassembled WGS sequence"/>
</dbReference>
<dbReference type="GO" id="GO:0004519">
    <property type="term" value="F:endonuclease activity"/>
    <property type="evidence" value="ECO:0007669"/>
    <property type="project" value="UniProtKB-KW"/>
</dbReference>
<keyword evidence="4" id="KW-0255">Endonuclease</keyword>
<dbReference type="Proteomes" id="UP000321947">
    <property type="component" value="Unassembled WGS sequence"/>
</dbReference>
<reference evidence="10 11" key="1">
    <citation type="submission" date="2019-08" db="EMBL/GenBank/DDBJ databases">
        <title>Draft genome sequences of two oriental melons (Cucumis melo L. var makuwa).</title>
        <authorList>
            <person name="Kwon S.-Y."/>
        </authorList>
    </citation>
    <scope>NUCLEOTIDE SEQUENCE [LARGE SCALE GENOMIC DNA]</scope>
    <source>
        <strain evidence="11">cv. Chang Bougi</strain>
        <strain evidence="10">cv. SW 3</strain>
        <tissue evidence="8">Leaf</tissue>
    </source>
</reference>
<dbReference type="InterPro" id="IPR050951">
    <property type="entry name" value="Retrovirus_Pol_polyprotein"/>
</dbReference>
<name>A0A5A7VLJ7_CUCMM</name>
<evidence type="ECO:0000313" key="10">
    <source>
        <dbReference type="Proteomes" id="UP000321393"/>
    </source>
</evidence>
<evidence type="ECO:0000256" key="1">
    <source>
        <dbReference type="ARBA" id="ARBA00022679"/>
    </source>
</evidence>
<evidence type="ECO:0000256" key="6">
    <source>
        <dbReference type="ARBA" id="ARBA00022918"/>
    </source>
</evidence>
<dbReference type="GO" id="GO:0003964">
    <property type="term" value="F:RNA-directed DNA polymerase activity"/>
    <property type="evidence" value="ECO:0007669"/>
    <property type="project" value="UniProtKB-KW"/>
</dbReference>
<keyword evidence="6" id="KW-0695">RNA-directed DNA polymerase</keyword>
<protein>
    <submittedName>
        <fullName evidence="8">Enzymatic polyprotein</fullName>
    </submittedName>
</protein>
<dbReference type="EMBL" id="SSTD01008708">
    <property type="protein sequence ID" value="TYK15219.1"/>
    <property type="molecule type" value="Genomic_DNA"/>
</dbReference>
<keyword evidence="2" id="KW-0548">Nucleotidyltransferase</keyword>
<evidence type="ECO:0000256" key="5">
    <source>
        <dbReference type="ARBA" id="ARBA00022801"/>
    </source>
</evidence>
<proteinExistence type="predicted"/>
<evidence type="ECO:0000256" key="4">
    <source>
        <dbReference type="ARBA" id="ARBA00022759"/>
    </source>
</evidence>
<evidence type="ECO:0000259" key="7">
    <source>
        <dbReference type="Pfam" id="PF17917"/>
    </source>
</evidence>
<comment type="caution">
    <text evidence="8">The sequence shown here is derived from an EMBL/GenBank/DDBJ whole genome shotgun (WGS) entry which is preliminary data.</text>
</comment>
<dbReference type="EMBL" id="SSTE01000903">
    <property type="protein sequence ID" value="KAA0066179.1"/>
    <property type="molecule type" value="Genomic_DNA"/>
</dbReference>
<gene>
    <name evidence="9" type="ORF">E5676_scaffold790G00980</name>
    <name evidence="8" type="ORF">E6C27_scaffold21G001890</name>
</gene>